<keyword evidence="3" id="KW-1185">Reference proteome</keyword>
<reference evidence="2 3" key="1">
    <citation type="submission" date="2020-11" db="EMBL/GenBank/DDBJ databases">
        <title>Treponema Peruensis nv. sp., first commensal Treponema isolated from human feces.</title>
        <authorList>
            <person name="Belkhou C."/>
            <person name="Raes J."/>
        </authorList>
    </citation>
    <scope>NUCLEOTIDE SEQUENCE [LARGE SCALE GENOMIC DNA]</scope>
    <source>
        <strain evidence="2 3">RCC2812</strain>
    </source>
</reference>
<gene>
    <name evidence="2" type="ORF">IWA51_02690</name>
</gene>
<dbReference type="EMBL" id="CP064936">
    <property type="protein sequence ID" value="QQA01541.1"/>
    <property type="molecule type" value="Genomic_DNA"/>
</dbReference>
<sequence>MKIRTLLTAVFFASTLAAAPAVAKSVNFFTPTPTLVVQSGISLRTGSDFVPKAGGIDARLGIDCKELLFEGGIKQTNEVTDITTQIIYAPTFFSRFNLGPGIIAHFNSTPKVFSEFDFLPGLFFKYRTKKLFSFEADVLFLHKRSNLLVSEDDRLLLNNESLAAKMEFGLYPAERIQFMFSLSSYSYYSYMLFFAPNFKFTTQFNISQKMAAGIDIEAKYIDFMTLSANFIGATFRTYFQMRL</sequence>
<dbReference type="AlphaFoldDB" id="A0A7T3V5J9"/>
<organism evidence="2 3">
    <name type="scientific">Treponema peruense</name>
    <dbReference type="NCBI Taxonomy" id="2787628"/>
    <lineage>
        <taxon>Bacteria</taxon>
        <taxon>Pseudomonadati</taxon>
        <taxon>Spirochaetota</taxon>
        <taxon>Spirochaetia</taxon>
        <taxon>Spirochaetales</taxon>
        <taxon>Treponemataceae</taxon>
        <taxon>Treponema</taxon>
    </lineage>
</organism>
<protein>
    <recommendedName>
        <fullName evidence="4">Outer membrane protein beta-barrel domain-containing protein</fullName>
    </recommendedName>
</protein>
<feature type="signal peptide" evidence="1">
    <location>
        <begin position="1"/>
        <end position="23"/>
    </location>
</feature>
<evidence type="ECO:0000313" key="2">
    <source>
        <dbReference type="EMBL" id="QQA01541.1"/>
    </source>
</evidence>
<accession>A0A7T3V5J9</accession>
<evidence type="ECO:0008006" key="4">
    <source>
        <dbReference type="Google" id="ProtNLM"/>
    </source>
</evidence>
<keyword evidence="1" id="KW-0732">Signal</keyword>
<evidence type="ECO:0000313" key="3">
    <source>
        <dbReference type="Proteomes" id="UP000595224"/>
    </source>
</evidence>
<feature type="chain" id="PRO_5032408144" description="Outer membrane protein beta-barrel domain-containing protein" evidence="1">
    <location>
        <begin position="24"/>
        <end position="243"/>
    </location>
</feature>
<dbReference type="RefSeq" id="WP_177528325.1">
    <property type="nucleotide sequence ID" value="NZ_CBCSHE010000010.1"/>
</dbReference>
<evidence type="ECO:0000256" key="1">
    <source>
        <dbReference type="SAM" id="SignalP"/>
    </source>
</evidence>
<proteinExistence type="predicted"/>
<dbReference type="Proteomes" id="UP000595224">
    <property type="component" value="Chromosome"/>
</dbReference>
<name>A0A7T3V5J9_9SPIR</name>
<dbReference type="KEGG" id="tper:IWA51_02690"/>